<dbReference type="InterPro" id="IPR028082">
    <property type="entry name" value="Peripla_BP_I"/>
</dbReference>
<gene>
    <name evidence="4" type="ORF">QLQ16_00855</name>
</gene>
<dbReference type="Pfam" id="PF13458">
    <property type="entry name" value="Peripla_BP_6"/>
    <property type="match status" value="1"/>
</dbReference>
<evidence type="ECO:0000259" key="3">
    <source>
        <dbReference type="Pfam" id="PF13458"/>
    </source>
</evidence>
<dbReference type="Proteomes" id="UP001431902">
    <property type="component" value="Unassembled WGS sequence"/>
</dbReference>
<organism evidence="4 5">
    <name type="scientific">Limnohabitans lacus</name>
    <dbReference type="NCBI Taxonomy" id="3045173"/>
    <lineage>
        <taxon>Bacteria</taxon>
        <taxon>Pseudomonadati</taxon>
        <taxon>Pseudomonadota</taxon>
        <taxon>Betaproteobacteria</taxon>
        <taxon>Burkholderiales</taxon>
        <taxon>Comamonadaceae</taxon>
        <taxon>Limnohabitans</taxon>
    </lineage>
</organism>
<dbReference type="SUPFAM" id="SSF53822">
    <property type="entry name" value="Periplasmic binding protein-like I"/>
    <property type="match status" value="1"/>
</dbReference>
<protein>
    <submittedName>
        <fullName evidence="4">Transporter substrate-binding protein</fullName>
    </submittedName>
</protein>
<comment type="similarity">
    <text evidence="1">Belongs to the leucine-binding protein family.</text>
</comment>
<dbReference type="RefSeq" id="WP_283222794.1">
    <property type="nucleotide sequence ID" value="NZ_JASGBH010000001.1"/>
</dbReference>
<comment type="caution">
    <text evidence="4">The sequence shown here is derived from an EMBL/GenBank/DDBJ whole genome shotgun (WGS) entry which is preliminary data.</text>
</comment>
<evidence type="ECO:0000256" key="1">
    <source>
        <dbReference type="ARBA" id="ARBA00010062"/>
    </source>
</evidence>
<evidence type="ECO:0000313" key="5">
    <source>
        <dbReference type="Proteomes" id="UP001431902"/>
    </source>
</evidence>
<accession>A0ABT6X2V3</accession>
<proteinExistence type="inferred from homology"/>
<feature type="domain" description="Leucine-binding protein" evidence="3">
    <location>
        <begin position="1"/>
        <end position="50"/>
    </location>
</feature>
<evidence type="ECO:0000313" key="4">
    <source>
        <dbReference type="EMBL" id="MDI9232381.1"/>
    </source>
</evidence>
<name>A0ABT6X2V3_9BURK</name>
<dbReference type="InterPro" id="IPR028081">
    <property type="entry name" value="Leu-bd"/>
</dbReference>
<dbReference type="EMBL" id="JASGBH010000001">
    <property type="protein sequence ID" value="MDI9232381.1"/>
    <property type="molecule type" value="Genomic_DNA"/>
</dbReference>
<dbReference type="Gene3D" id="3.40.50.2300">
    <property type="match status" value="2"/>
</dbReference>
<reference evidence="4" key="1">
    <citation type="submission" date="2023-05" db="EMBL/GenBank/DDBJ databases">
        <title>Limnohabitans sp. strain HM2-2 Genome sequencing and assembly.</title>
        <authorList>
            <person name="Jung Y."/>
        </authorList>
    </citation>
    <scope>NUCLEOTIDE SEQUENCE</scope>
    <source>
        <strain evidence="4">HM2-2</strain>
    </source>
</reference>
<sequence length="88" mass="9926">MRKAQSTDAKKVAFAMEGMTYKSPIGEVKMRKNDHQLEAPLYLGIWAKKGSKGVKYDAENTGYGFRTEVTWDSYISAQPTSCQMKRPS</sequence>
<keyword evidence="5" id="KW-1185">Reference proteome</keyword>
<keyword evidence="2" id="KW-0732">Signal</keyword>
<evidence type="ECO:0000256" key="2">
    <source>
        <dbReference type="ARBA" id="ARBA00022729"/>
    </source>
</evidence>